<evidence type="ECO:0000256" key="1">
    <source>
        <dbReference type="ARBA" id="ARBA00022692"/>
    </source>
</evidence>
<dbReference type="InterPro" id="IPR036259">
    <property type="entry name" value="MFS_trans_sf"/>
</dbReference>
<feature type="transmembrane region" description="Helical" evidence="4">
    <location>
        <begin position="144"/>
        <end position="161"/>
    </location>
</feature>
<feature type="transmembrane region" description="Helical" evidence="4">
    <location>
        <begin position="104"/>
        <end position="123"/>
    </location>
</feature>
<feature type="domain" description="Major facilitator superfamily (MFS) profile" evidence="5">
    <location>
        <begin position="9"/>
        <end position="202"/>
    </location>
</feature>
<dbReference type="PROSITE" id="PS50850">
    <property type="entry name" value="MFS"/>
    <property type="match status" value="1"/>
</dbReference>
<dbReference type="GO" id="GO:0022857">
    <property type="term" value="F:transmembrane transporter activity"/>
    <property type="evidence" value="ECO:0007669"/>
    <property type="project" value="InterPro"/>
</dbReference>
<accession>A0A1F6UVR8</accession>
<feature type="transmembrane region" description="Helical" evidence="4">
    <location>
        <begin position="167"/>
        <end position="186"/>
    </location>
</feature>
<keyword evidence="2 4" id="KW-1133">Transmembrane helix</keyword>
<evidence type="ECO:0000256" key="2">
    <source>
        <dbReference type="ARBA" id="ARBA00022989"/>
    </source>
</evidence>
<keyword evidence="1 4" id="KW-0812">Transmembrane</keyword>
<evidence type="ECO:0000259" key="5">
    <source>
        <dbReference type="PROSITE" id="PS50850"/>
    </source>
</evidence>
<feature type="transmembrane region" description="Helical" evidence="4">
    <location>
        <begin position="77"/>
        <end position="98"/>
    </location>
</feature>
<keyword evidence="3 4" id="KW-0472">Membrane</keyword>
<protein>
    <recommendedName>
        <fullName evidence="5">Major facilitator superfamily (MFS) profile domain-containing protein</fullName>
    </recommendedName>
</protein>
<dbReference type="Proteomes" id="UP000182253">
    <property type="component" value="Unassembled WGS sequence"/>
</dbReference>
<dbReference type="InterPro" id="IPR020846">
    <property type="entry name" value="MFS_dom"/>
</dbReference>
<organism evidence="6 7">
    <name type="scientific">Candidatus Nomurabacteria bacterium RIFCSPHIGHO2_01_FULL_39_9</name>
    <dbReference type="NCBI Taxonomy" id="1801735"/>
    <lineage>
        <taxon>Bacteria</taxon>
        <taxon>Candidatus Nomuraibacteriota</taxon>
    </lineage>
</organism>
<feature type="transmembrane region" description="Helical" evidence="4">
    <location>
        <begin position="12"/>
        <end position="34"/>
    </location>
</feature>
<dbReference type="PANTHER" id="PTHR23526:SF4">
    <property type="entry name" value="INTEGRAL MEMBRANE TRANSPORT PROTEIN"/>
    <property type="match status" value="1"/>
</dbReference>
<evidence type="ECO:0000256" key="3">
    <source>
        <dbReference type="ARBA" id="ARBA00023136"/>
    </source>
</evidence>
<evidence type="ECO:0000256" key="4">
    <source>
        <dbReference type="SAM" id="Phobius"/>
    </source>
</evidence>
<evidence type="ECO:0000313" key="7">
    <source>
        <dbReference type="Proteomes" id="UP000182253"/>
    </source>
</evidence>
<comment type="caution">
    <text evidence="6">The sequence shown here is derived from an EMBL/GenBank/DDBJ whole genome shotgun (WGS) entry which is preliminary data.</text>
</comment>
<dbReference type="InterPro" id="IPR052528">
    <property type="entry name" value="Sugar_transport-like"/>
</dbReference>
<dbReference type="AlphaFoldDB" id="A0A1F6UVR8"/>
<dbReference type="InterPro" id="IPR011701">
    <property type="entry name" value="MFS"/>
</dbReference>
<gene>
    <name evidence="6" type="ORF">A2645_01080</name>
</gene>
<dbReference type="Pfam" id="PF07690">
    <property type="entry name" value="MFS_1"/>
    <property type="match status" value="1"/>
</dbReference>
<sequence>MFKNINKVVQILVTIDFFVNGAFGSFGPVFAVFITSQISSGSLSVAGFAASAYWITKSIIQLPIAHFLDKTDGERDEFWALFLGYIFSAFVPIMYIFATKPWHLYLIQAFLGVCMAFAVPAWYSIFTRHVDKERIGFEWSLQSVFAVGLTTAIAAAVGGVLADKFGFKILFLMAGIVILISSIFLWRLRKNLWSKTINHETA</sequence>
<dbReference type="PANTHER" id="PTHR23526">
    <property type="entry name" value="INTEGRAL MEMBRANE TRANSPORT PROTEIN-RELATED"/>
    <property type="match status" value="1"/>
</dbReference>
<proteinExistence type="predicted"/>
<dbReference type="STRING" id="1801735.A2645_01080"/>
<evidence type="ECO:0000313" key="6">
    <source>
        <dbReference type="EMBL" id="OGI61491.1"/>
    </source>
</evidence>
<name>A0A1F6UVR8_9BACT</name>
<feature type="transmembrane region" description="Helical" evidence="4">
    <location>
        <begin position="40"/>
        <end position="56"/>
    </location>
</feature>
<dbReference type="EMBL" id="MFTL01000016">
    <property type="protein sequence ID" value="OGI61491.1"/>
    <property type="molecule type" value="Genomic_DNA"/>
</dbReference>
<reference evidence="6 7" key="1">
    <citation type="journal article" date="2016" name="Nat. Commun.">
        <title>Thousands of microbial genomes shed light on interconnected biogeochemical processes in an aquifer system.</title>
        <authorList>
            <person name="Anantharaman K."/>
            <person name="Brown C.T."/>
            <person name="Hug L.A."/>
            <person name="Sharon I."/>
            <person name="Castelle C.J."/>
            <person name="Probst A.J."/>
            <person name="Thomas B.C."/>
            <person name="Singh A."/>
            <person name="Wilkins M.J."/>
            <person name="Karaoz U."/>
            <person name="Brodie E.L."/>
            <person name="Williams K.H."/>
            <person name="Hubbard S.S."/>
            <person name="Banfield J.F."/>
        </authorList>
    </citation>
    <scope>NUCLEOTIDE SEQUENCE [LARGE SCALE GENOMIC DNA]</scope>
</reference>
<dbReference type="Gene3D" id="1.20.1250.20">
    <property type="entry name" value="MFS general substrate transporter like domains"/>
    <property type="match status" value="1"/>
</dbReference>
<dbReference type="SUPFAM" id="SSF103473">
    <property type="entry name" value="MFS general substrate transporter"/>
    <property type="match status" value="1"/>
</dbReference>